<keyword evidence="14" id="KW-1185">Reference proteome</keyword>
<dbReference type="PANTHER" id="PTHR10631:SF3">
    <property type="entry name" value="TRNA (GUANINE(26)-N(2))-DIMETHYLTRANSFERASE"/>
    <property type="match status" value="1"/>
</dbReference>
<keyword evidence="5 9" id="KW-0819">tRNA processing</keyword>
<evidence type="ECO:0000256" key="4">
    <source>
        <dbReference type="ARBA" id="ARBA00022691"/>
    </source>
</evidence>
<accession>A0A087SNL2</accession>
<reference evidence="13" key="4">
    <citation type="submission" date="2018-10" db="EMBL/GenBank/DDBJ databases">
        <authorList>
            <person name="Hovde B."/>
            <person name="Zhang X."/>
        </authorList>
    </citation>
    <scope>NUCLEOTIDE SEQUENCE [LARGE SCALE GENOMIC DNA]</scope>
    <source>
        <strain evidence="13">UTEX 25</strain>
    </source>
</reference>
<dbReference type="InterPro" id="IPR029063">
    <property type="entry name" value="SAM-dependent_MTases_sf"/>
</dbReference>
<keyword evidence="1 9" id="KW-0820">tRNA-binding</keyword>
<dbReference type="GO" id="GO:0000049">
    <property type="term" value="F:tRNA binding"/>
    <property type="evidence" value="ECO:0007669"/>
    <property type="project" value="UniProtKB-UniRule"/>
</dbReference>
<keyword evidence="6 9" id="KW-0694">RNA-binding</keyword>
<dbReference type="GO" id="GO:0002940">
    <property type="term" value="P:tRNA N2-guanine methylation"/>
    <property type="evidence" value="ECO:0007669"/>
    <property type="project" value="TreeGrafter"/>
</dbReference>
<comment type="catalytic activity">
    <reaction evidence="8 9">
        <text>guanosine(26) in tRNA + 2 S-adenosyl-L-methionine = N(2)-dimethylguanosine(26) in tRNA + 2 S-adenosyl-L-homocysteine + 2 H(+)</text>
        <dbReference type="Rhea" id="RHEA:43140"/>
        <dbReference type="Rhea" id="RHEA-COMP:10359"/>
        <dbReference type="Rhea" id="RHEA-COMP:10360"/>
        <dbReference type="ChEBI" id="CHEBI:15378"/>
        <dbReference type="ChEBI" id="CHEBI:57856"/>
        <dbReference type="ChEBI" id="CHEBI:59789"/>
        <dbReference type="ChEBI" id="CHEBI:74269"/>
        <dbReference type="ChEBI" id="CHEBI:74513"/>
        <dbReference type="EC" id="2.1.1.216"/>
    </reaction>
</comment>
<gene>
    <name evidence="13" type="ORF">APUTEX25_002309</name>
    <name evidence="12" type="ORF">F751_4586</name>
    <name evidence="11" type="ORF">g.5001</name>
</gene>
<protein>
    <recommendedName>
        <fullName evidence="7 9">tRNA (guanine(26)-N(2))-dimethyltransferase</fullName>
        <ecNumber evidence="7 9">2.1.1.216</ecNumber>
    </recommendedName>
</protein>
<evidence type="ECO:0000313" key="15">
    <source>
        <dbReference type="Proteomes" id="UP000279271"/>
    </source>
</evidence>
<reference evidence="11" key="2">
    <citation type="submission" date="2015-08" db="EMBL/GenBank/DDBJ databases">
        <authorList>
            <person name="Babu N.S."/>
            <person name="Beckwith C.J."/>
            <person name="Beseler K.G."/>
            <person name="Brison A."/>
            <person name="Carone J.V."/>
            <person name="Caskin T.P."/>
            <person name="Diamond M."/>
            <person name="Durham M.E."/>
            <person name="Foxe J.M."/>
            <person name="Go M."/>
            <person name="Henderson B.A."/>
            <person name="Jones I.B."/>
            <person name="McGettigan J.A."/>
            <person name="Micheletti S.J."/>
            <person name="Nasrallah M.E."/>
            <person name="Ortiz D."/>
            <person name="Piller C.R."/>
            <person name="Privatt S.R."/>
            <person name="Schneider S.L."/>
            <person name="Sharp S."/>
            <person name="Smith T.C."/>
            <person name="Stanton J.D."/>
            <person name="Ullery H.E."/>
            <person name="Wilson R.J."/>
            <person name="Serrano M.G."/>
            <person name="Buck G."/>
            <person name="Lee V."/>
            <person name="Wang Y."/>
            <person name="Carvalho R."/>
            <person name="Voegtly L."/>
            <person name="Shi R."/>
            <person name="Duckworth R."/>
            <person name="Johnson A."/>
            <person name="Loviza R."/>
            <person name="Walstead R."/>
            <person name="Shah Z."/>
            <person name="Kiflezghi M."/>
            <person name="Wade K."/>
            <person name="Ball S.L."/>
            <person name="Bradley K.W."/>
            <person name="Asai D.J."/>
            <person name="Bowman C.A."/>
            <person name="Russell D.A."/>
            <person name="Pope W.H."/>
            <person name="Jacobs-Sera D."/>
            <person name="Hendrix R.W."/>
            <person name="Hatfull G.F."/>
        </authorList>
    </citation>
    <scope>NUCLEOTIDE SEQUENCE</scope>
</reference>
<evidence type="ECO:0000313" key="13">
    <source>
        <dbReference type="EMBL" id="RMZ57077.1"/>
    </source>
</evidence>
<keyword evidence="4 9" id="KW-0949">S-adenosyl-L-methionine</keyword>
<dbReference type="AlphaFoldDB" id="A0A087SNL2"/>
<dbReference type="Proteomes" id="UP000279271">
    <property type="component" value="Unassembled WGS sequence"/>
</dbReference>
<dbReference type="eggNOG" id="KOG1253">
    <property type="taxonomic scope" value="Eukaryota"/>
</dbReference>
<dbReference type="PANTHER" id="PTHR10631">
    <property type="entry name" value="N 2 ,N 2 -DIMETHYLGUANOSINE TRNA METHYLTRANSFERASE"/>
    <property type="match status" value="1"/>
</dbReference>
<dbReference type="KEGG" id="apro:F751_4586"/>
<evidence type="ECO:0000256" key="7">
    <source>
        <dbReference type="ARBA" id="ARBA00039099"/>
    </source>
</evidence>
<dbReference type="PROSITE" id="PS51626">
    <property type="entry name" value="SAM_MT_TRM1"/>
    <property type="match status" value="1"/>
</dbReference>
<dbReference type="FunFam" id="3.30.56.70:FF:000001">
    <property type="entry name" value="tRNA (guanine(26)-N(2))-dimethyltransferase"/>
    <property type="match status" value="1"/>
</dbReference>
<evidence type="ECO:0000256" key="2">
    <source>
        <dbReference type="ARBA" id="ARBA00022603"/>
    </source>
</evidence>
<dbReference type="Gene3D" id="3.40.50.150">
    <property type="entry name" value="Vaccinia Virus protein VP39"/>
    <property type="match status" value="1"/>
</dbReference>
<feature type="region of interest" description="Disordered" evidence="10">
    <location>
        <begin position="69"/>
        <end position="93"/>
    </location>
</feature>
<reference evidence="12 14" key="1">
    <citation type="journal article" date="2014" name="BMC Genomics">
        <title>Oil accumulation mechanisms of the oleaginous microalga Chlorella protothecoides revealed through its genome, transcriptomes, and proteomes.</title>
        <authorList>
            <person name="Gao C."/>
            <person name="Wang Y."/>
            <person name="Shen Y."/>
            <person name="Yan D."/>
            <person name="He X."/>
            <person name="Dai J."/>
            <person name="Wu Q."/>
        </authorList>
    </citation>
    <scope>NUCLEOTIDE SEQUENCE [LARGE SCALE GENOMIC DNA]</scope>
    <source>
        <strain evidence="12 14">0710</strain>
    </source>
</reference>
<reference evidence="15" key="3">
    <citation type="journal article" date="2018" name="Algal Res.">
        <title>Characterization of plant carbon substrate utilization by Auxenochlorella protothecoides.</title>
        <authorList>
            <person name="Vogler B.W."/>
            <person name="Starkenburg S.R."/>
            <person name="Sudasinghe N."/>
            <person name="Schambach J.Y."/>
            <person name="Rollin J.A."/>
            <person name="Pattathil S."/>
            <person name="Barry A.N."/>
        </authorList>
    </citation>
    <scope>NUCLEOTIDE SEQUENCE [LARGE SCALE GENOMIC DNA]</scope>
    <source>
        <strain evidence="15">UTEX 25</strain>
    </source>
</reference>
<dbReference type="GO" id="GO:0005634">
    <property type="term" value="C:nucleus"/>
    <property type="evidence" value="ECO:0007669"/>
    <property type="project" value="TreeGrafter"/>
</dbReference>
<feature type="region of interest" description="Disordered" evidence="10">
    <location>
        <begin position="491"/>
        <end position="545"/>
    </location>
</feature>
<dbReference type="NCBIfam" id="TIGR00308">
    <property type="entry name" value="TRM1"/>
    <property type="match status" value="1"/>
</dbReference>
<dbReference type="Gene3D" id="3.30.56.70">
    <property type="entry name" value="N2,N2-dimethylguanosine tRNA methyltransferase, C-terminal domain"/>
    <property type="match status" value="1"/>
</dbReference>
<dbReference type="GO" id="GO:0160104">
    <property type="term" value="F:tRNA (guanine(26)-N2)-dimethyltransferase activity"/>
    <property type="evidence" value="ECO:0007669"/>
    <property type="project" value="UniProtKB-UniRule"/>
</dbReference>
<dbReference type="InterPro" id="IPR002905">
    <property type="entry name" value="Trm1"/>
</dbReference>
<evidence type="ECO:0000313" key="12">
    <source>
        <dbReference type="EMBL" id="KFM27316.1"/>
    </source>
</evidence>
<evidence type="ECO:0000256" key="8">
    <source>
        <dbReference type="ARBA" id="ARBA00051897"/>
    </source>
</evidence>
<dbReference type="Proteomes" id="UP000028924">
    <property type="component" value="Unassembled WGS sequence"/>
</dbReference>
<evidence type="ECO:0000256" key="1">
    <source>
        <dbReference type="ARBA" id="ARBA00022555"/>
    </source>
</evidence>
<name>A0A087SNL2_AUXPR</name>
<organism evidence="12 14">
    <name type="scientific">Auxenochlorella protothecoides</name>
    <name type="common">Green microalga</name>
    <name type="synonym">Chlorella protothecoides</name>
    <dbReference type="NCBI Taxonomy" id="3075"/>
    <lineage>
        <taxon>Eukaryota</taxon>
        <taxon>Viridiplantae</taxon>
        <taxon>Chlorophyta</taxon>
        <taxon>core chlorophytes</taxon>
        <taxon>Trebouxiophyceae</taxon>
        <taxon>Chlorellales</taxon>
        <taxon>Chlorellaceae</taxon>
        <taxon>Auxenochlorella</taxon>
    </lineage>
</organism>
<evidence type="ECO:0000256" key="3">
    <source>
        <dbReference type="ARBA" id="ARBA00022679"/>
    </source>
</evidence>
<feature type="compositionally biased region" description="Polar residues" evidence="10">
    <location>
        <begin position="80"/>
        <end position="90"/>
    </location>
</feature>
<evidence type="ECO:0000256" key="9">
    <source>
        <dbReference type="PROSITE-ProRule" id="PRU00958"/>
    </source>
</evidence>
<dbReference type="CDD" id="cd02440">
    <property type="entry name" value="AdoMet_MTases"/>
    <property type="match status" value="1"/>
</dbReference>
<keyword evidence="2 9" id="KW-0489">Methyltransferase</keyword>
<dbReference type="SUPFAM" id="SSF53335">
    <property type="entry name" value="S-adenosyl-L-methionine-dependent methyltransferases"/>
    <property type="match status" value="1"/>
</dbReference>
<evidence type="ECO:0000313" key="14">
    <source>
        <dbReference type="Proteomes" id="UP000028924"/>
    </source>
</evidence>
<dbReference type="EMBL" id="GDKF01006902">
    <property type="protein sequence ID" value="JAT71720.1"/>
    <property type="molecule type" value="Transcribed_RNA"/>
</dbReference>
<feature type="region of interest" description="Disordered" evidence="10">
    <location>
        <begin position="1"/>
        <end position="20"/>
    </location>
</feature>
<evidence type="ECO:0000256" key="10">
    <source>
        <dbReference type="SAM" id="MobiDB-lite"/>
    </source>
</evidence>
<keyword evidence="3 9" id="KW-0808">Transferase</keyword>
<dbReference type="GeneID" id="23615977"/>
<evidence type="ECO:0000256" key="5">
    <source>
        <dbReference type="ARBA" id="ARBA00022694"/>
    </source>
</evidence>
<evidence type="ECO:0000313" key="11">
    <source>
        <dbReference type="EMBL" id="JAT71720.1"/>
    </source>
</evidence>
<dbReference type="STRING" id="3075.A0A087SNL2"/>
<dbReference type="EMBL" id="KL662144">
    <property type="protein sequence ID" value="KFM27316.1"/>
    <property type="molecule type" value="Genomic_DNA"/>
</dbReference>
<proteinExistence type="inferred from homology"/>
<dbReference type="RefSeq" id="XP_011400283.1">
    <property type="nucleotide sequence ID" value="XM_011401981.1"/>
</dbReference>
<dbReference type="OrthoDB" id="6349953at2759"/>
<reference evidence="13" key="5">
    <citation type="submission" date="2018-11" db="EMBL/GenBank/DDBJ databases">
        <title>Characterization of plant carbon substrate utilization by Auxenochlorella protothecoides.</title>
        <authorList>
            <person name="Vogler B.W."/>
            <person name="Starkenburg S.R."/>
            <person name="Sudasinghe N."/>
            <person name="Schambach J.Y."/>
            <person name="Rollin J.A."/>
            <person name="Pattathil S."/>
            <person name="Barry A.N."/>
        </authorList>
    </citation>
    <scope>NUCLEOTIDE SEQUENCE [LARGE SCALE GENOMIC DNA]</scope>
    <source>
        <strain evidence="13">UTEX 25</strain>
    </source>
</reference>
<sequence length="545" mass="58212">MAEAATATPPELPTKPIPEGFTARTEGKATILQHGNDVFYNPAQVINRDLSIAVLRYFAALRATEPAPTGRAAHRARRASPTNAAEVSTPPTRPGLTVLEGLAASGLRAIRYAQEVPGLARVVANDLDPSVVEALRRNVAFNGAPAVDLVEPSVGDARLVMLRRAGEFDAVDLDPYGSPSQLLDSAVQAVADGGLLLCTATDMAVLCGNNSETCFAKYGAYPLHKPYCHEQALRILLGAIETAAARYKRHIVPLVSLSIDFYVRVFVRVYTNANEVKNSATRMGYVWQSQGCDSFYWQRMGRRLIKGSSVKYAPGSGPAVPQACPETGAGFTMGGPFWAEALHSAEALAGILQVLRSDRAAFPAYAKVHSILTAASEELLDAPLYVNLHDVCKTLKCSAPRAEVLRSAIVNAGYRVSSTHACALGLKTDCPWNVFWDIMRCWIAEHPVKNVLPGSCLEKILAKAPEHKANFARATSALSKARTSKVARYLPNPEANWGPKPKHGRGPKQAEAGAQVGAANGAHKPSPDEDGGAEAVQEAKVAAPQ</sequence>
<comment type="similarity">
    <text evidence="9">Belongs to the class I-like SAM-binding methyltransferase superfamily. Trm1 family.</text>
</comment>
<evidence type="ECO:0000256" key="6">
    <source>
        <dbReference type="ARBA" id="ARBA00022884"/>
    </source>
</evidence>
<dbReference type="EC" id="2.1.1.216" evidence="7 9"/>
<dbReference type="EMBL" id="QOKY01000130">
    <property type="protein sequence ID" value="RMZ57077.1"/>
    <property type="molecule type" value="Genomic_DNA"/>
</dbReference>
<dbReference type="Pfam" id="PF02005">
    <property type="entry name" value="TRM"/>
    <property type="match status" value="1"/>
</dbReference>
<dbReference type="InterPro" id="IPR042296">
    <property type="entry name" value="tRNA_met_Trm1_C"/>
</dbReference>